<dbReference type="AlphaFoldDB" id="A0A6M3MGY8"/>
<gene>
    <name evidence="1" type="ORF">MM171B00494_0018</name>
</gene>
<accession>A0A6M3MGY8</accession>
<dbReference type="EMBL" id="MT143871">
    <property type="protein sequence ID" value="QJB04082.1"/>
    <property type="molecule type" value="Genomic_DNA"/>
</dbReference>
<name>A0A6M3MGY8_9ZZZZ</name>
<protein>
    <submittedName>
        <fullName evidence="1">Uncharacterized protein</fullName>
    </submittedName>
</protein>
<organism evidence="1">
    <name type="scientific">viral metagenome</name>
    <dbReference type="NCBI Taxonomy" id="1070528"/>
    <lineage>
        <taxon>unclassified sequences</taxon>
        <taxon>metagenomes</taxon>
        <taxon>organismal metagenomes</taxon>
    </lineage>
</organism>
<sequence>MKLTTMDYNGSTIPKVIKSLRADKGLVEFIRGANLRGGDVLEAIASIMVYSDPKTVSVDNNGNVTTSDDGQ</sequence>
<proteinExistence type="predicted"/>
<evidence type="ECO:0000313" key="1">
    <source>
        <dbReference type="EMBL" id="QJB04082.1"/>
    </source>
</evidence>
<reference evidence="1" key="1">
    <citation type="submission" date="2020-03" db="EMBL/GenBank/DDBJ databases">
        <title>The deep terrestrial virosphere.</title>
        <authorList>
            <person name="Holmfeldt K."/>
            <person name="Nilsson E."/>
            <person name="Simone D."/>
            <person name="Lopez-Fernandez M."/>
            <person name="Wu X."/>
            <person name="de Brujin I."/>
            <person name="Lundin D."/>
            <person name="Andersson A."/>
            <person name="Bertilsson S."/>
            <person name="Dopson M."/>
        </authorList>
    </citation>
    <scope>NUCLEOTIDE SEQUENCE</scope>
    <source>
        <strain evidence="1">MM171B00494</strain>
    </source>
</reference>